<name>A0A0Q0Z1S2_9CORY</name>
<gene>
    <name evidence="1" type="ORF">Cocul_02113</name>
</gene>
<reference evidence="1 2" key="1">
    <citation type="submission" date="2015-10" db="EMBL/GenBank/DDBJ databases">
        <title>Corynebacteirum lowii and Corynebacterium oculi species nova, derived from human clinical disease and and emended description of Corynebacterium mastiditis.</title>
        <authorList>
            <person name="Bernard K."/>
            <person name="Pacheco A.L."/>
            <person name="Mcdougall C."/>
            <person name="Burtx T."/>
            <person name="Weibe D."/>
            <person name="Tyler S."/>
            <person name="Olson A.B."/>
            <person name="Cnockaert M."/>
            <person name="Eguchi H."/>
            <person name="Kuwahara T."/>
            <person name="Nakayama-Imaohji H."/>
            <person name="Boudewijins M."/>
            <person name="Van Hoecke F."/>
            <person name="Bernier A.-M."/>
            <person name="Vandamme P."/>
        </authorList>
    </citation>
    <scope>NUCLEOTIDE SEQUENCE [LARGE SCALE GENOMIC DNA]</scope>
    <source>
        <strain evidence="1 2">NML 130210</strain>
    </source>
</reference>
<accession>A0A0Q0Z1S2</accession>
<sequence>MAKAAETDERVRAVEWALEVVARGVVERGYVTIVDINRSYAKVWCDGVQVLIKELVKAGRVTEEMVVRGNHSQTS</sequence>
<organism evidence="1 2">
    <name type="scientific">Corynebacterium oculi</name>
    <dbReference type="NCBI Taxonomy" id="1544416"/>
    <lineage>
        <taxon>Bacteria</taxon>
        <taxon>Bacillati</taxon>
        <taxon>Actinomycetota</taxon>
        <taxon>Actinomycetes</taxon>
        <taxon>Mycobacteriales</taxon>
        <taxon>Corynebacteriaceae</taxon>
        <taxon>Corynebacterium</taxon>
    </lineage>
</organism>
<protein>
    <submittedName>
        <fullName evidence="1">Uncharacterized protein</fullName>
    </submittedName>
</protein>
<dbReference type="EMBL" id="LKST01000004">
    <property type="protein sequence ID" value="KQB83141.1"/>
    <property type="molecule type" value="Genomic_DNA"/>
</dbReference>
<proteinExistence type="predicted"/>
<dbReference type="Proteomes" id="UP000050517">
    <property type="component" value="Unassembled WGS sequence"/>
</dbReference>
<evidence type="ECO:0000313" key="2">
    <source>
        <dbReference type="Proteomes" id="UP000050517"/>
    </source>
</evidence>
<keyword evidence="2" id="KW-1185">Reference proteome</keyword>
<dbReference type="AlphaFoldDB" id="A0A0Q0Z1S2"/>
<evidence type="ECO:0000313" key="1">
    <source>
        <dbReference type="EMBL" id="KQB83141.1"/>
    </source>
</evidence>
<comment type="caution">
    <text evidence="1">The sequence shown here is derived from an EMBL/GenBank/DDBJ whole genome shotgun (WGS) entry which is preliminary data.</text>
</comment>